<dbReference type="EMBL" id="QKKF02034075">
    <property type="protein sequence ID" value="RZF33417.1"/>
    <property type="molecule type" value="Genomic_DNA"/>
</dbReference>
<dbReference type="Proteomes" id="UP000291343">
    <property type="component" value="Unassembled WGS sequence"/>
</dbReference>
<organism evidence="2 3">
    <name type="scientific">Laodelphax striatellus</name>
    <name type="common">Small brown planthopper</name>
    <name type="synonym">Delphax striatella</name>
    <dbReference type="NCBI Taxonomy" id="195883"/>
    <lineage>
        <taxon>Eukaryota</taxon>
        <taxon>Metazoa</taxon>
        <taxon>Ecdysozoa</taxon>
        <taxon>Arthropoda</taxon>
        <taxon>Hexapoda</taxon>
        <taxon>Insecta</taxon>
        <taxon>Pterygota</taxon>
        <taxon>Neoptera</taxon>
        <taxon>Paraneoptera</taxon>
        <taxon>Hemiptera</taxon>
        <taxon>Auchenorrhyncha</taxon>
        <taxon>Fulgoroidea</taxon>
        <taxon>Delphacidae</taxon>
        <taxon>Criomorphinae</taxon>
        <taxon>Laodelphax</taxon>
    </lineage>
</organism>
<name>A0A482WIR7_LAOST</name>
<protein>
    <submittedName>
        <fullName evidence="2">Uncharacterized protein</fullName>
    </submittedName>
</protein>
<dbReference type="OrthoDB" id="6631432at2759"/>
<evidence type="ECO:0000256" key="1">
    <source>
        <dbReference type="SAM" id="MobiDB-lite"/>
    </source>
</evidence>
<dbReference type="InParanoid" id="A0A482WIR7"/>
<evidence type="ECO:0000313" key="2">
    <source>
        <dbReference type="EMBL" id="RZF33417.1"/>
    </source>
</evidence>
<feature type="region of interest" description="Disordered" evidence="1">
    <location>
        <begin position="173"/>
        <end position="192"/>
    </location>
</feature>
<comment type="caution">
    <text evidence="2">The sequence shown here is derived from an EMBL/GenBank/DDBJ whole genome shotgun (WGS) entry which is preliminary data.</text>
</comment>
<dbReference type="Pfam" id="PF14924">
    <property type="entry name" value="MAP10_N"/>
    <property type="match status" value="1"/>
</dbReference>
<feature type="compositionally biased region" description="Basic and acidic residues" evidence="1">
    <location>
        <begin position="399"/>
        <end position="428"/>
    </location>
</feature>
<dbReference type="AlphaFoldDB" id="A0A482WIR7"/>
<accession>A0A482WIR7</accession>
<proteinExistence type="predicted"/>
<keyword evidence="3" id="KW-1185">Reference proteome</keyword>
<feature type="region of interest" description="Disordered" evidence="1">
    <location>
        <begin position="399"/>
        <end position="461"/>
    </location>
</feature>
<reference evidence="2 3" key="1">
    <citation type="journal article" date="2017" name="Gigascience">
        <title>Genome sequence of the small brown planthopper, Laodelphax striatellus.</title>
        <authorList>
            <person name="Zhu J."/>
            <person name="Jiang F."/>
            <person name="Wang X."/>
            <person name="Yang P."/>
            <person name="Bao Y."/>
            <person name="Zhao W."/>
            <person name="Wang W."/>
            <person name="Lu H."/>
            <person name="Wang Q."/>
            <person name="Cui N."/>
            <person name="Li J."/>
            <person name="Chen X."/>
            <person name="Luo L."/>
            <person name="Yu J."/>
            <person name="Kang L."/>
            <person name="Cui F."/>
        </authorList>
    </citation>
    <scope>NUCLEOTIDE SEQUENCE [LARGE SCALE GENOMIC DNA]</scope>
    <source>
        <strain evidence="2">Lst14</strain>
    </source>
</reference>
<gene>
    <name evidence="2" type="ORF">LSTR_LSTR009608</name>
</gene>
<dbReference type="STRING" id="195883.A0A482WIR7"/>
<evidence type="ECO:0000313" key="3">
    <source>
        <dbReference type="Proteomes" id="UP000291343"/>
    </source>
</evidence>
<sequence>MHFTNLYLLEFFVEKAHFENVDSFLEGELGKKIKLCLSFQFLQYPPMEVCQEAFLLRNNSTLFLKQGKSCLFASKDINKMNSREFKVKILVSQTDLEADERKIIGLTVVEVGSVFLKGKGIRGEFPLKSESGERFGYLSVFLSLTSWGEKIVTRFQCGGQNGDFMFKGTEVEQTVEDSESRPTGSSYSLLEEELESRTDLSGQVHSTVAERKVGVEEIDHIKFESRPTSEEECSIEGSDTIYSDDELAEDDTSQLETKNYKEIEVSINNHLLRIKVMRDKDGRIVYDNGDGQMSDEEKRHSNLSASDEVTAKVSDAEPVQEPGVVQIKGDRILLEVPESALDNPNLAFESPIYKFKSGKKADANVITFSQSADAQMEFGTADRQQETFLMVIKNNRHDSKVKNSNRLDLELRTRKQPEPKPAVDEKNTQYEISDVPASSRGKSKKGNKNEKGGKSKKGKKM</sequence>